<sequence>MSNSPDGTAVEEVNLNLLPGSGEAQHNSNSLTQVVTGQSATYCCNDRHHRKLAICSIICGISCIGIKALINSVKAEEATDPEEATEFSRRARKFGIISIVTWFIFLTSIPILMALISYLLTLRD</sequence>
<evidence type="ECO:0000313" key="8">
    <source>
        <dbReference type="Proteomes" id="UP000261620"/>
    </source>
</evidence>
<feature type="transmembrane region" description="Helical" evidence="6">
    <location>
        <begin position="94"/>
        <end position="120"/>
    </location>
</feature>
<dbReference type="OMA" id="VICGCSC"/>
<dbReference type="GO" id="GO:0016020">
    <property type="term" value="C:membrane"/>
    <property type="evidence" value="ECO:0007669"/>
    <property type="project" value="UniProtKB-SubCell"/>
</dbReference>
<evidence type="ECO:0000256" key="4">
    <source>
        <dbReference type="ARBA" id="ARBA00022989"/>
    </source>
</evidence>
<proteinExistence type="inferred from homology"/>
<reference evidence="7" key="2">
    <citation type="submission" date="2025-09" db="UniProtKB">
        <authorList>
            <consortium name="Ensembl"/>
        </authorList>
    </citation>
    <scope>IDENTIFICATION</scope>
</reference>
<evidence type="ECO:0000313" key="7">
    <source>
        <dbReference type="Ensembl" id="ENSMMOP00000022562.1"/>
    </source>
</evidence>
<evidence type="ECO:0000256" key="1">
    <source>
        <dbReference type="ARBA" id="ARBA00004370"/>
    </source>
</evidence>
<evidence type="ECO:0000256" key="6">
    <source>
        <dbReference type="SAM" id="Phobius"/>
    </source>
</evidence>
<dbReference type="AlphaFoldDB" id="A0A3Q4BP65"/>
<dbReference type="Proteomes" id="UP000261620">
    <property type="component" value="Unplaced"/>
</dbReference>
<reference evidence="7" key="1">
    <citation type="submission" date="2025-08" db="UniProtKB">
        <authorList>
            <consortium name="Ensembl"/>
        </authorList>
    </citation>
    <scope>IDENTIFICATION</scope>
</reference>
<comment type="similarity">
    <text evidence="2">Belongs to the CD225/Dispanin family.</text>
</comment>
<comment type="subcellular location">
    <subcellularLocation>
        <location evidence="1">Membrane</location>
    </subcellularLocation>
</comment>
<accession>A0A3Q4BP65</accession>
<keyword evidence="5 6" id="KW-0472">Membrane</keyword>
<evidence type="ECO:0000256" key="3">
    <source>
        <dbReference type="ARBA" id="ARBA00022692"/>
    </source>
</evidence>
<evidence type="ECO:0000256" key="5">
    <source>
        <dbReference type="ARBA" id="ARBA00023136"/>
    </source>
</evidence>
<dbReference type="Ensembl" id="ENSMMOT00000022933.1">
    <property type="protein sequence ID" value="ENSMMOP00000022562.1"/>
    <property type="gene ID" value="ENSMMOG00000017153.1"/>
</dbReference>
<protein>
    <submittedName>
        <fullName evidence="7">Uncharacterized protein</fullName>
    </submittedName>
</protein>
<dbReference type="Pfam" id="PF04505">
    <property type="entry name" value="CD225"/>
    <property type="match status" value="1"/>
</dbReference>
<keyword evidence="8" id="KW-1185">Reference proteome</keyword>
<dbReference type="InterPro" id="IPR007593">
    <property type="entry name" value="CD225/Dispanin_fam"/>
</dbReference>
<evidence type="ECO:0000256" key="2">
    <source>
        <dbReference type="ARBA" id="ARBA00006843"/>
    </source>
</evidence>
<organism evidence="7 8">
    <name type="scientific">Mola mola</name>
    <name type="common">Ocean sunfish</name>
    <name type="synonym">Tetraodon mola</name>
    <dbReference type="NCBI Taxonomy" id="94237"/>
    <lineage>
        <taxon>Eukaryota</taxon>
        <taxon>Metazoa</taxon>
        <taxon>Chordata</taxon>
        <taxon>Craniata</taxon>
        <taxon>Vertebrata</taxon>
        <taxon>Euteleostomi</taxon>
        <taxon>Actinopterygii</taxon>
        <taxon>Neopterygii</taxon>
        <taxon>Teleostei</taxon>
        <taxon>Neoteleostei</taxon>
        <taxon>Acanthomorphata</taxon>
        <taxon>Eupercaria</taxon>
        <taxon>Tetraodontiformes</taxon>
        <taxon>Molidae</taxon>
        <taxon>Mola</taxon>
    </lineage>
</organism>
<keyword evidence="3 6" id="KW-0812">Transmembrane</keyword>
<name>A0A3Q4BP65_MOLML</name>
<keyword evidence="4 6" id="KW-1133">Transmembrane helix</keyword>